<gene>
    <name evidence="6" type="ORF">WMW72_01010</name>
</gene>
<dbReference type="InterPro" id="IPR040086">
    <property type="entry name" value="MJ0683-like"/>
</dbReference>
<evidence type="ECO:0000256" key="1">
    <source>
        <dbReference type="ARBA" id="ARBA00022723"/>
    </source>
</evidence>
<evidence type="ECO:0000256" key="4">
    <source>
        <dbReference type="SAM" id="MobiDB-lite"/>
    </source>
</evidence>
<dbReference type="SMART" id="SM00729">
    <property type="entry name" value="Elp3"/>
    <property type="match status" value="1"/>
</dbReference>
<feature type="domain" description="Radical SAM core" evidence="5">
    <location>
        <begin position="20"/>
        <end position="267"/>
    </location>
</feature>
<organism evidence="6 7">
    <name type="scientific">Paenibacillus filicis</name>
    <dbReference type="NCBI Taxonomy" id="669464"/>
    <lineage>
        <taxon>Bacteria</taxon>
        <taxon>Bacillati</taxon>
        <taxon>Bacillota</taxon>
        <taxon>Bacilli</taxon>
        <taxon>Bacillales</taxon>
        <taxon>Paenibacillaceae</taxon>
        <taxon>Paenibacillus</taxon>
    </lineage>
</organism>
<dbReference type="Pfam" id="PF04055">
    <property type="entry name" value="Radical_SAM"/>
    <property type="match status" value="1"/>
</dbReference>
<name>A0ABU9DCB0_9BACL</name>
<evidence type="ECO:0000256" key="3">
    <source>
        <dbReference type="ARBA" id="ARBA00023014"/>
    </source>
</evidence>
<evidence type="ECO:0000259" key="5">
    <source>
        <dbReference type="PROSITE" id="PS51918"/>
    </source>
</evidence>
<comment type="caution">
    <text evidence="6">The sequence shown here is derived from an EMBL/GenBank/DDBJ whole genome shotgun (WGS) entry which is preliminary data.</text>
</comment>
<evidence type="ECO:0000313" key="7">
    <source>
        <dbReference type="Proteomes" id="UP001469365"/>
    </source>
</evidence>
<reference evidence="6 7" key="1">
    <citation type="submission" date="2024-04" db="EMBL/GenBank/DDBJ databases">
        <title>draft genome sequnece of Paenibacillus filicis.</title>
        <authorList>
            <person name="Kim D.-U."/>
        </authorList>
    </citation>
    <scope>NUCLEOTIDE SEQUENCE [LARGE SCALE GENOMIC DNA]</scope>
    <source>
        <strain evidence="6 7">KACC14197</strain>
    </source>
</reference>
<dbReference type="PANTHER" id="PTHR43432:SF3">
    <property type="entry name" value="SLR0285 PROTEIN"/>
    <property type="match status" value="1"/>
</dbReference>
<keyword evidence="2" id="KW-0408">Iron</keyword>
<accession>A0ABU9DCB0</accession>
<dbReference type="RefSeq" id="WP_341413544.1">
    <property type="nucleotide sequence ID" value="NZ_JBBPCC010000001.1"/>
</dbReference>
<evidence type="ECO:0000256" key="2">
    <source>
        <dbReference type="ARBA" id="ARBA00023004"/>
    </source>
</evidence>
<dbReference type="InterPro" id="IPR006638">
    <property type="entry name" value="Elp3/MiaA/NifB-like_rSAM"/>
</dbReference>
<keyword evidence="1" id="KW-0479">Metal-binding</keyword>
<dbReference type="InterPro" id="IPR007197">
    <property type="entry name" value="rSAM"/>
</dbReference>
<keyword evidence="3" id="KW-0411">Iron-sulfur</keyword>
<sequence length="316" mass="35319">MKTTYEPIHAKQVLNAVQSPAMPFDWSINPYRGCQHGCSFCYARSTHTFLGLDADDTFQHRILIKHNAPEALEAQLQRMLKSRNGLARLGKVALGTATDPYQQIEGRERITRQCLEVLAAYRIPVSITTRSPLILRDVDLLHSLPDCSVNISMNTLDQTVWRSFEPMSPAPSMRLRALAGLREQGIEAGVFIAPLLPYLTDSEEQLLPLIQAIKQADASFVMGSVLRLNNAAVKSWFFSALRDHYPRLTERYARLYAGSASAPKLFRSEIADRLEALLQAHGLSSFKPVAGRESHDATPYDTHSTEQSPVQLAFDL</sequence>
<dbReference type="CDD" id="cd01335">
    <property type="entry name" value="Radical_SAM"/>
    <property type="match status" value="1"/>
</dbReference>
<feature type="region of interest" description="Disordered" evidence="4">
    <location>
        <begin position="289"/>
        <end position="308"/>
    </location>
</feature>
<dbReference type="InterPro" id="IPR058240">
    <property type="entry name" value="rSAM_sf"/>
</dbReference>
<dbReference type="PANTHER" id="PTHR43432">
    <property type="entry name" value="SLR0285 PROTEIN"/>
    <property type="match status" value="1"/>
</dbReference>
<proteinExistence type="predicted"/>
<dbReference type="SUPFAM" id="SSF102114">
    <property type="entry name" value="Radical SAM enzymes"/>
    <property type="match status" value="1"/>
</dbReference>
<keyword evidence="7" id="KW-1185">Reference proteome</keyword>
<protein>
    <submittedName>
        <fullName evidence="6">Radical SAM protein</fullName>
    </submittedName>
</protein>
<dbReference type="EMBL" id="JBBPCC010000001">
    <property type="protein sequence ID" value="MEK8126486.1"/>
    <property type="molecule type" value="Genomic_DNA"/>
</dbReference>
<dbReference type="Proteomes" id="UP001469365">
    <property type="component" value="Unassembled WGS sequence"/>
</dbReference>
<dbReference type="SFLD" id="SFLDS00029">
    <property type="entry name" value="Radical_SAM"/>
    <property type="match status" value="1"/>
</dbReference>
<dbReference type="PROSITE" id="PS51918">
    <property type="entry name" value="RADICAL_SAM"/>
    <property type="match status" value="1"/>
</dbReference>
<dbReference type="Gene3D" id="3.80.30.30">
    <property type="match status" value="1"/>
</dbReference>
<evidence type="ECO:0000313" key="6">
    <source>
        <dbReference type="EMBL" id="MEK8126486.1"/>
    </source>
</evidence>
<dbReference type="SFLD" id="SFLDG01084">
    <property type="entry name" value="Uncharacterised_Radical_SAM_Su"/>
    <property type="match status" value="1"/>
</dbReference>